<proteinExistence type="predicted"/>
<organism evidence="2 3">
    <name type="scientific">Segatella salivae F0493</name>
    <dbReference type="NCBI Taxonomy" id="1395125"/>
    <lineage>
        <taxon>Bacteria</taxon>
        <taxon>Pseudomonadati</taxon>
        <taxon>Bacteroidota</taxon>
        <taxon>Bacteroidia</taxon>
        <taxon>Bacteroidales</taxon>
        <taxon>Prevotellaceae</taxon>
        <taxon>Segatella</taxon>
    </lineage>
</organism>
<dbReference type="PATRIC" id="fig|1395125.3.peg.892"/>
<evidence type="ECO:0000256" key="1">
    <source>
        <dbReference type="SAM" id="MobiDB-lite"/>
    </source>
</evidence>
<evidence type="ECO:0000313" key="3">
    <source>
        <dbReference type="Proteomes" id="UP000017023"/>
    </source>
</evidence>
<feature type="compositionally biased region" description="Basic and acidic residues" evidence="1">
    <location>
        <begin position="1"/>
        <end position="38"/>
    </location>
</feature>
<dbReference type="Proteomes" id="UP000017023">
    <property type="component" value="Unassembled WGS sequence"/>
</dbReference>
<reference evidence="2 3" key="1">
    <citation type="submission" date="2013-08" db="EMBL/GenBank/DDBJ databases">
        <authorList>
            <person name="Durkin A.S."/>
            <person name="Haft D.R."/>
            <person name="McCorrison J."/>
            <person name="Torralba M."/>
            <person name="Gillis M."/>
            <person name="Haft D.H."/>
            <person name="Methe B."/>
            <person name="Sutton G."/>
            <person name="Nelson K.E."/>
        </authorList>
    </citation>
    <scope>NUCLEOTIDE SEQUENCE [LARGE SCALE GENOMIC DNA]</scope>
    <source>
        <strain evidence="2 3">F0493</strain>
    </source>
</reference>
<sequence>MVTLGREEAIAKSWPDEQKHGTKAHQADKLAKDSEAPKGNRNLVA</sequence>
<dbReference type="AlphaFoldDB" id="U2MRI2"/>
<comment type="caution">
    <text evidence="2">The sequence shown here is derived from an EMBL/GenBank/DDBJ whole genome shotgun (WGS) entry which is preliminary data.</text>
</comment>
<feature type="region of interest" description="Disordered" evidence="1">
    <location>
        <begin position="1"/>
        <end position="45"/>
    </location>
</feature>
<evidence type="ECO:0000313" key="2">
    <source>
        <dbReference type="EMBL" id="ERK01869.1"/>
    </source>
</evidence>
<gene>
    <name evidence="2" type="ORF">HMPREF9145_0296</name>
</gene>
<dbReference type="EMBL" id="AWGW01000007">
    <property type="protein sequence ID" value="ERK01869.1"/>
    <property type="molecule type" value="Genomic_DNA"/>
</dbReference>
<name>U2MRI2_9BACT</name>
<protein>
    <submittedName>
        <fullName evidence="2">Uncharacterized protein</fullName>
    </submittedName>
</protein>
<accession>U2MRI2</accession>